<comment type="caution">
    <text evidence="1">The sequence shown here is derived from an EMBL/GenBank/DDBJ whole genome shotgun (WGS) entry which is preliminary data.</text>
</comment>
<organism evidence="1 2">
    <name type="scientific">Vibrio caribbeanicus ATCC BAA-2122</name>
    <dbReference type="NCBI Taxonomy" id="796620"/>
    <lineage>
        <taxon>Bacteria</taxon>
        <taxon>Pseudomonadati</taxon>
        <taxon>Pseudomonadota</taxon>
        <taxon>Gammaproteobacteria</taxon>
        <taxon>Vibrionales</taxon>
        <taxon>Vibrionaceae</taxon>
        <taxon>Vibrio</taxon>
    </lineage>
</organism>
<dbReference type="EMBL" id="AEIU01000072">
    <property type="protein sequence ID" value="EFP96641.1"/>
    <property type="molecule type" value="Genomic_DNA"/>
</dbReference>
<dbReference type="RefSeq" id="WP_009601367.1">
    <property type="nucleotide sequence ID" value="NZ_AEIU01000072.1"/>
</dbReference>
<dbReference type="PDB" id="7DZ9">
    <property type="method" value="X-ray"/>
    <property type="resolution" value="2.20 A"/>
    <property type="chains" value="C/D=1-180"/>
</dbReference>
<accession>E3BK13</accession>
<name>E3BK13_9VIBR</name>
<keyword evidence="2" id="KW-1185">Reference proteome</keyword>
<sequence length="181" mass="21303">MEEILDRIINPLSAKPLTKKEHIYTSLVLQSSQSLILSACPSLQSQRQFCSFEYHQQFIDWCFFNKKRTDWCLALSFYQYLSYKNEQVSVEILKELIHLACSQWTYADKSTNQTVVICHTRLPSMVFGGNKSLFAQEFREVFLLETEQLKPFIQSHVPDGYFVYWILRDDSEYPSTMGEKL</sequence>
<gene>
    <name evidence="1" type="ORF">VIBC2010_09962</name>
</gene>
<proteinExistence type="evidence at protein level"/>
<dbReference type="AlphaFoldDB" id="E3BK13"/>
<protein>
    <submittedName>
        <fullName evidence="1">Uncharacterized protein</fullName>
    </submittedName>
</protein>
<evidence type="ECO:0007829" key="3">
    <source>
        <dbReference type="PDB" id="7DZ9"/>
    </source>
</evidence>
<reference evidence="1 2" key="1">
    <citation type="journal article" date="2012" name="Int. J. Syst. Evol. Microbiol.">
        <title>Vibrio caribbeanicus sp. nov., isolated from the marine sponge Scleritoderma cyanea.</title>
        <authorList>
            <person name="Hoffmann M."/>
            <person name="Monday S.R."/>
            <person name="Allard M.W."/>
            <person name="Strain E.A."/>
            <person name="Whittaker P."/>
            <person name="Naum M."/>
            <person name="McCarthy P.J."/>
            <person name="Lopez J.V."/>
            <person name="Fischer M."/>
            <person name="Brown E.W."/>
        </authorList>
    </citation>
    <scope>NUCLEOTIDE SEQUENCE [LARGE SCALE GENOMIC DNA]</scope>
    <source>
        <strain evidence="1 2">ATCC BAA-2122</strain>
    </source>
</reference>
<keyword evidence="3" id="KW-0002">3D-structure</keyword>
<dbReference type="OrthoDB" id="6636777at2"/>
<dbReference type="SMR" id="E3BK13"/>
<dbReference type="STRING" id="796620.VIBC2010_09962"/>
<dbReference type="Proteomes" id="UP000002943">
    <property type="component" value="Unassembled WGS sequence"/>
</dbReference>
<reference evidence="3" key="2">
    <citation type="journal article" date="2022" name="Cell Res.">
        <title>Crystal structure and catalytic mechanism of the MbnBC holoenzyme required for methanobactin biosynthesis.</title>
        <authorList>
            <person name="Dou C."/>
            <person name="Long Z."/>
            <person name="Li S."/>
            <person name="Zhou D."/>
            <person name="Jin Y."/>
            <person name="Zhang L."/>
            <person name="Zhang X."/>
            <person name="Zheng Y."/>
            <person name="Li L."/>
            <person name="Zhu X."/>
            <person name="Liu Z."/>
            <person name="He S."/>
            <person name="Yan W."/>
            <person name="Yang L."/>
            <person name="Xiong J."/>
            <person name="Fu X."/>
            <person name="Qi S."/>
            <person name="Ren H."/>
            <person name="Chen S."/>
            <person name="Dai L."/>
            <person name="Wang B."/>
            <person name="Cheng W."/>
        </authorList>
    </citation>
    <scope>X-RAY CRYSTALLOGRAPHY (2.20 ANGSTROMS) OF 1-180</scope>
</reference>
<evidence type="ECO:0000313" key="2">
    <source>
        <dbReference type="Proteomes" id="UP000002943"/>
    </source>
</evidence>
<evidence type="ECO:0000313" key="1">
    <source>
        <dbReference type="EMBL" id="EFP96641.1"/>
    </source>
</evidence>